<evidence type="ECO:0000313" key="2">
    <source>
        <dbReference type="Proteomes" id="UP000275846"/>
    </source>
</evidence>
<dbReference type="WBParaSite" id="SSLN_0000341801-mRNA-1">
    <property type="protein sequence ID" value="SSLN_0000341801-mRNA-1"/>
    <property type="gene ID" value="SSLN_0000341801"/>
</dbReference>
<reference evidence="1 2" key="2">
    <citation type="submission" date="2018-11" db="EMBL/GenBank/DDBJ databases">
        <authorList>
            <consortium name="Pathogen Informatics"/>
        </authorList>
    </citation>
    <scope>NUCLEOTIDE SEQUENCE [LARGE SCALE GENOMIC DNA]</scope>
    <source>
        <strain evidence="1 2">NST_G2</strain>
    </source>
</reference>
<organism evidence="3">
    <name type="scientific">Schistocephalus solidus</name>
    <name type="common">Tapeworm</name>
    <dbReference type="NCBI Taxonomy" id="70667"/>
    <lineage>
        <taxon>Eukaryota</taxon>
        <taxon>Metazoa</taxon>
        <taxon>Spiralia</taxon>
        <taxon>Lophotrochozoa</taxon>
        <taxon>Platyhelminthes</taxon>
        <taxon>Cestoda</taxon>
        <taxon>Eucestoda</taxon>
        <taxon>Diphyllobothriidea</taxon>
        <taxon>Diphyllobothriidae</taxon>
        <taxon>Schistocephalus</taxon>
    </lineage>
</organism>
<proteinExistence type="predicted"/>
<dbReference type="Proteomes" id="UP000275846">
    <property type="component" value="Unassembled WGS sequence"/>
</dbReference>
<protein>
    <submittedName>
        <fullName evidence="3">DUF5641 domain-containing protein</fullName>
    </submittedName>
</protein>
<accession>A0A183SGH0</accession>
<sequence>MHRILILKTTAGIEITENGNKTEIFPQFFRSAYTKDASFLHPSAEDLYIRIRTTHYHPAANVRVKQFQHLRKAYLRSMDEQKNWMEHLPWSCWASALLSSRTLIVPLLNSCLAPPSDFLTIRIQCGTREEDVSVNHVKVALLDTPLDKPCCTLPSITPSRMLPLGPHPQLQIPPHKKPLALKLQVTLTLLRCPLYIPPAVDVM</sequence>
<keyword evidence="2" id="KW-1185">Reference proteome</keyword>
<reference evidence="3" key="1">
    <citation type="submission" date="2016-06" db="UniProtKB">
        <authorList>
            <consortium name="WormBaseParasite"/>
        </authorList>
    </citation>
    <scope>IDENTIFICATION</scope>
</reference>
<dbReference type="AlphaFoldDB" id="A0A183SGH0"/>
<name>A0A183SGH0_SCHSO</name>
<gene>
    <name evidence="1" type="ORF">SSLN_LOCUS3318</name>
</gene>
<dbReference type="EMBL" id="UYSU01032502">
    <property type="protein sequence ID" value="VDL89703.1"/>
    <property type="molecule type" value="Genomic_DNA"/>
</dbReference>
<evidence type="ECO:0000313" key="1">
    <source>
        <dbReference type="EMBL" id="VDL89703.1"/>
    </source>
</evidence>
<evidence type="ECO:0000313" key="3">
    <source>
        <dbReference type="WBParaSite" id="SSLN_0000341801-mRNA-1"/>
    </source>
</evidence>